<proteinExistence type="predicted"/>
<accession>C2JV36</accession>
<reference evidence="2" key="1">
    <citation type="submission" date="2009-01" db="EMBL/GenBank/DDBJ databases">
        <authorList>
            <person name="Qin X."/>
            <person name="Bachman B."/>
            <person name="Battles P."/>
            <person name="Bell A."/>
            <person name="Bess C."/>
            <person name="Bickham C."/>
            <person name="Chaboub L."/>
            <person name="Chen D."/>
            <person name="Coyle M."/>
            <person name="Deiros D.R."/>
            <person name="Dinh H."/>
            <person name="Forbes L."/>
            <person name="Fowler G."/>
            <person name="Francisco L."/>
            <person name="Fu Q."/>
            <person name="Gubbala S."/>
            <person name="Hale W."/>
            <person name="Han Y."/>
            <person name="Hemphill L."/>
            <person name="Highlander S.K."/>
            <person name="Hirani K."/>
            <person name="Hogues M."/>
            <person name="Jackson L."/>
            <person name="Jakkamsetti A."/>
            <person name="Javaid M."/>
            <person name="Jiang H."/>
            <person name="Korchina V."/>
            <person name="Kovar C."/>
            <person name="Lara F."/>
            <person name="Lee S."/>
            <person name="Mata R."/>
            <person name="Mathew T."/>
            <person name="Moen C."/>
            <person name="Morales K."/>
            <person name="Munidasa M."/>
            <person name="Nazareth L."/>
            <person name="Ngo R."/>
            <person name="Nguyen L."/>
            <person name="Okwuonu G."/>
            <person name="Ongeri F."/>
            <person name="Patil S."/>
            <person name="Petrosino J."/>
            <person name="Pham C."/>
            <person name="Pham P."/>
            <person name="Pu L.-L."/>
            <person name="Puazo M."/>
            <person name="Raj R."/>
            <person name="Reid J."/>
            <person name="Rouhana J."/>
            <person name="Saada N."/>
            <person name="Shang Y."/>
            <person name="Simmons D."/>
            <person name="Thornton R."/>
            <person name="Warren J."/>
            <person name="Weissenberger G."/>
            <person name="Zhang J."/>
            <person name="Zhang L."/>
            <person name="Zhou C."/>
            <person name="Zhu D."/>
            <person name="Muzny D."/>
            <person name="Worley K."/>
            <person name="Gibbs R."/>
        </authorList>
    </citation>
    <scope>NUCLEOTIDE SEQUENCE [LARGE SCALE GENOMIC DNA]</scope>
    <source>
        <strain evidence="2">LMS2-1</strain>
    </source>
</reference>
<dbReference type="InterPro" id="IPR024760">
    <property type="entry name" value="HTH_dom_conjug_TS-like"/>
</dbReference>
<evidence type="ECO:0000259" key="1">
    <source>
        <dbReference type="Pfam" id="PF12645"/>
    </source>
</evidence>
<evidence type="ECO:0000313" key="3">
    <source>
        <dbReference type="Proteomes" id="UP000004525"/>
    </source>
</evidence>
<evidence type="ECO:0000313" key="2">
    <source>
        <dbReference type="EMBL" id="EEN81096.1"/>
    </source>
</evidence>
<dbReference type="HOGENOM" id="CLU_2538268_0_0_9"/>
<dbReference type="EMBL" id="ACIZ01000030">
    <property type="protein sequence ID" value="EEN81096.1"/>
    <property type="molecule type" value="Genomic_DNA"/>
</dbReference>
<organism evidence="2 3">
    <name type="scientific">Lacticaseibacillus rhamnosus (strain LMS2-1)</name>
    <dbReference type="NCBI Taxonomy" id="525361"/>
    <lineage>
        <taxon>Bacteria</taxon>
        <taxon>Bacillati</taxon>
        <taxon>Bacillota</taxon>
        <taxon>Bacilli</taxon>
        <taxon>Lactobacillales</taxon>
        <taxon>Lactobacillaceae</taxon>
        <taxon>Lacticaseibacillus</taxon>
    </lineage>
</organism>
<dbReference type="AlphaFoldDB" id="C2JV36"/>
<dbReference type="Pfam" id="PF12645">
    <property type="entry name" value="HTH_16"/>
    <property type="match status" value="1"/>
</dbReference>
<protein>
    <recommendedName>
        <fullName evidence="1">Helix-turn-helix conjugative transposon-like domain-containing protein</fullName>
    </recommendedName>
</protein>
<comment type="caution">
    <text evidence="2">The sequence shown here is derived from an EMBL/GenBank/DDBJ whole genome shotgun (WGS) entry which is preliminary data.</text>
</comment>
<dbReference type="Proteomes" id="UP000004525">
    <property type="component" value="Unassembled WGS sequence"/>
</dbReference>
<name>C2JV36_LACRM</name>
<gene>
    <name evidence="2" type="ORF">HMPREF0539_0770</name>
</gene>
<keyword evidence="3" id="KW-1185">Reference proteome</keyword>
<sequence length="92" mass="10515">MNTEECSMHYTEVDNLIPVILAAQDGDAEAMSQLLDMFSYDFDREAAYGKSYIDPDLRQELQIKFVFSVQRFNVAEHLSQPSTQSSSQLTRT</sequence>
<feature type="domain" description="Helix-turn-helix conjugative transposon-like" evidence="1">
    <location>
        <begin position="18"/>
        <end position="73"/>
    </location>
</feature>